<proteinExistence type="predicted"/>
<dbReference type="EMBL" id="UFQR01000002">
    <property type="protein sequence ID" value="SSW95047.1"/>
    <property type="molecule type" value="Genomic_DNA"/>
</dbReference>
<protein>
    <submittedName>
        <fullName evidence="1">Uncharacterized protein</fullName>
    </submittedName>
</protein>
<gene>
    <name evidence="1" type="ORF">ARTV_0703</name>
</gene>
<accession>A0A3B0MBI9</accession>
<dbReference type="AlphaFoldDB" id="A0A3B0MBI9"/>
<organism evidence="1">
    <name type="scientific">Arsenophonus endosymbiont of Trialeurodes vaporariorum</name>
    <dbReference type="NCBI Taxonomy" id="235567"/>
    <lineage>
        <taxon>Bacteria</taxon>
        <taxon>Pseudomonadati</taxon>
        <taxon>Pseudomonadota</taxon>
        <taxon>Gammaproteobacteria</taxon>
        <taxon>Enterobacterales</taxon>
        <taxon>Morganellaceae</taxon>
        <taxon>Arsenophonus</taxon>
    </lineage>
</organism>
<evidence type="ECO:0000313" key="1">
    <source>
        <dbReference type="EMBL" id="SSW95047.1"/>
    </source>
</evidence>
<name>A0A3B0MBI9_9GAMM</name>
<reference evidence="1" key="1">
    <citation type="submission" date="2018-04" db="EMBL/GenBank/DDBJ databases">
        <authorList>
            <person name="Go L.Y."/>
            <person name="Mitchell J.A."/>
        </authorList>
    </citation>
    <scope>NUCLEOTIDE SEQUENCE</scope>
    <source>
        <strain evidence="1">ARTV</strain>
    </source>
</reference>
<sequence>MNTNIDPNPLSMEQIIKQNPQDERKQLISQFATHLNTLAYQILNHKMAYREAYQFVLEKSAYFDHQAGELHYV</sequence>